<evidence type="ECO:0000259" key="1">
    <source>
        <dbReference type="PROSITE" id="PS50206"/>
    </source>
</evidence>
<dbReference type="InterPro" id="IPR045886">
    <property type="entry name" value="ThiF/MoeB/HesA"/>
</dbReference>
<dbReference type="SUPFAM" id="SSF52821">
    <property type="entry name" value="Rhodanese/Cell cycle control phosphatase"/>
    <property type="match status" value="1"/>
</dbReference>
<evidence type="ECO:0000313" key="3">
    <source>
        <dbReference type="Proteomes" id="UP001589862"/>
    </source>
</evidence>
<accession>A0ABV6PAR8</accession>
<dbReference type="CDD" id="cd00757">
    <property type="entry name" value="ThiF_MoeB_HesA_family"/>
    <property type="match status" value="1"/>
</dbReference>
<dbReference type="SMART" id="SM00450">
    <property type="entry name" value="RHOD"/>
    <property type="match status" value="1"/>
</dbReference>
<dbReference type="SUPFAM" id="SSF69572">
    <property type="entry name" value="Activating enzymes of the ubiquitin-like proteins"/>
    <property type="match status" value="1"/>
</dbReference>
<reference evidence="2 3" key="1">
    <citation type="submission" date="2024-09" db="EMBL/GenBank/DDBJ databases">
        <authorList>
            <person name="Sun Q."/>
            <person name="Mori K."/>
        </authorList>
    </citation>
    <scope>NUCLEOTIDE SEQUENCE [LARGE SCALE GENOMIC DNA]</scope>
    <source>
        <strain evidence="2 3">NCAIM B.02604</strain>
    </source>
</reference>
<proteinExistence type="predicted"/>
<dbReference type="InterPro" id="IPR001763">
    <property type="entry name" value="Rhodanese-like_dom"/>
</dbReference>
<dbReference type="InterPro" id="IPR035985">
    <property type="entry name" value="Ubiquitin-activating_enz"/>
</dbReference>
<dbReference type="GO" id="GO:0016779">
    <property type="term" value="F:nucleotidyltransferase activity"/>
    <property type="evidence" value="ECO:0007669"/>
    <property type="project" value="UniProtKB-KW"/>
</dbReference>
<comment type="caution">
    <text evidence="2">The sequence shown here is derived from an EMBL/GenBank/DDBJ whole genome shotgun (WGS) entry which is preliminary data.</text>
</comment>
<keyword evidence="3" id="KW-1185">Reference proteome</keyword>
<dbReference type="Pfam" id="PF00581">
    <property type="entry name" value="Rhodanese"/>
    <property type="match status" value="1"/>
</dbReference>
<dbReference type="InterPro" id="IPR036873">
    <property type="entry name" value="Rhodanese-like_dom_sf"/>
</dbReference>
<protein>
    <submittedName>
        <fullName evidence="2">Molybdopterin-synthase adenylyltransferase MoeB</fullName>
    </submittedName>
</protein>
<sequence length="414" mass="44471">MSEELRARIEALEPLAELGPELTPEETARYARHLSLPGFGVTAQRRLKAAKVFVVGAGGLGSPVLQYLAAAGVGTIGLVDDDVVEVTNLQRQVIHRTENIGKLKVDSAAEAVKAVNPHVQVETYTERLSAQNILDIISKYDIVVDGTDNFGTRYLVNDACELTGTPLVWGTIFRFAAQLSVFYPGVGPTLRDLFPEIPDPSSVPSCAEGGVLGVLPGLVGTAMATEAIKLLAGIGEPAIGRVLIYDAWKMSWNTLNLLPDPDREPVRDLSEAAFVCAANPTEGADDPAALRNESGLQVIPEQLADELTKPGRVLIDVRDDWERDVVLIPEAIHVPLARIQDRNWDAVTEALEAHGIKPELVETVVLHCKAGGRSGQAQQILNQAGVEGQHPQTKNLSGGVLAWAEKYAPEAPSY</sequence>
<dbReference type="NCBIfam" id="NF004281">
    <property type="entry name" value="PRK05690.1"/>
    <property type="match status" value="1"/>
</dbReference>
<dbReference type="RefSeq" id="WP_377459201.1">
    <property type="nucleotide sequence ID" value="NZ_JBHLUB010000029.1"/>
</dbReference>
<dbReference type="Gene3D" id="3.40.50.720">
    <property type="entry name" value="NAD(P)-binding Rossmann-like Domain"/>
    <property type="match status" value="1"/>
</dbReference>
<dbReference type="PROSITE" id="PS50206">
    <property type="entry name" value="RHODANESE_3"/>
    <property type="match status" value="1"/>
</dbReference>
<keyword evidence="2" id="KW-0548">Nucleotidyltransferase</keyword>
<dbReference type="Proteomes" id="UP001589862">
    <property type="component" value="Unassembled WGS sequence"/>
</dbReference>
<dbReference type="Pfam" id="PF00899">
    <property type="entry name" value="ThiF"/>
    <property type="match status" value="1"/>
</dbReference>
<feature type="domain" description="Rhodanese" evidence="1">
    <location>
        <begin position="308"/>
        <end position="412"/>
    </location>
</feature>
<organism evidence="2 3">
    <name type="scientific">Micrococcoides hystricis</name>
    <dbReference type="NCBI Taxonomy" id="1572761"/>
    <lineage>
        <taxon>Bacteria</taxon>
        <taxon>Bacillati</taxon>
        <taxon>Actinomycetota</taxon>
        <taxon>Actinomycetes</taxon>
        <taxon>Micrococcales</taxon>
        <taxon>Micrococcaceae</taxon>
        <taxon>Micrococcoides</taxon>
    </lineage>
</organism>
<name>A0ABV6PAR8_9MICC</name>
<gene>
    <name evidence="2" type="primary">moeB</name>
    <name evidence="2" type="ORF">ACFFFR_07420</name>
</gene>
<keyword evidence="2" id="KW-0808">Transferase</keyword>
<dbReference type="PANTHER" id="PTHR10953:SF102">
    <property type="entry name" value="ADENYLYLTRANSFERASE AND SULFURTRANSFERASE MOCS3"/>
    <property type="match status" value="1"/>
</dbReference>
<dbReference type="InterPro" id="IPR000594">
    <property type="entry name" value="ThiF_NAD_FAD-bd"/>
</dbReference>
<dbReference type="Gene3D" id="3.40.250.10">
    <property type="entry name" value="Rhodanese-like domain"/>
    <property type="match status" value="1"/>
</dbReference>
<dbReference type="EMBL" id="JBHLUB010000029">
    <property type="protein sequence ID" value="MFC0582211.1"/>
    <property type="molecule type" value="Genomic_DNA"/>
</dbReference>
<dbReference type="PANTHER" id="PTHR10953">
    <property type="entry name" value="UBIQUITIN-ACTIVATING ENZYME E1"/>
    <property type="match status" value="1"/>
</dbReference>
<evidence type="ECO:0000313" key="2">
    <source>
        <dbReference type="EMBL" id="MFC0582211.1"/>
    </source>
</evidence>